<proteinExistence type="inferred from homology"/>
<protein>
    <submittedName>
        <fullName evidence="7">Uncharacterized protein</fullName>
    </submittedName>
</protein>
<evidence type="ECO:0000256" key="4">
    <source>
        <dbReference type="RuleBase" id="RU361185"/>
    </source>
</evidence>
<dbReference type="PANTHER" id="PTHR43053">
    <property type="entry name" value="GLYCOSIDASE FAMILY 31"/>
    <property type="match status" value="1"/>
</dbReference>
<keyword evidence="3 4" id="KW-0326">Glycosidase</keyword>
<evidence type="ECO:0000313" key="7">
    <source>
        <dbReference type="EMBL" id="KAG8187419.1"/>
    </source>
</evidence>
<dbReference type="CDD" id="cd06592">
    <property type="entry name" value="GH31_NET37"/>
    <property type="match status" value="1"/>
</dbReference>
<dbReference type="SUPFAM" id="SSF51011">
    <property type="entry name" value="Glycosyl hydrolase domain"/>
    <property type="match status" value="1"/>
</dbReference>
<evidence type="ECO:0000256" key="2">
    <source>
        <dbReference type="ARBA" id="ARBA00022801"/>
    </source>
</evidence>
<comment type="similarity">
    <text evidence="1 4">Belongs to the glycosyl hydrolase 31 family.</text>
</comment>
<dbReference type="InterPro" id="IPR013780">
    <property type="entry name" value="Glyco_hydro_b"/>
</dbReference>
<dbReference type="AlphaFoldDB" id="A0AAV6UUE8"/>
<dbReference type="InterPro" id="IPR050985">
    <property type="entry name" value="Alpha-glycosidase_related"/>
</dbReference>
<sequence>MKTHHTRSKYSKMFVFTLSFYLWIFPHLIKSQNVQQGDSSSISVQTLDLGPLQLTLSSKLLLDVHSPGYHTLKGYLGWLPKNSNMSYSSCSPGESPEESVCLHYGKDMKLLVTQDNADRCEEDSMTCHAVPCHKIRWVNHVGGAMDCFLLGEDDWYGGGERLYQRWPLEDESRPWYPSVTGDPLHHPSGNVIEHMWLSSGGFVIHVEDTVPLFVSFNESGSGKLCFTTSTKKHPYETAANQELVYSICSASSLKEAFMFGRHKWIEKPTDIPEEAMFQHPIWSTWARYKRGIDEEIVLKFAKEIKFHEFPASQIQIDDMWENCYGNLEFNFTKFPDPKRMTDSLQKMGLPATLWVHPFCNKECDTFSIGENKGYWVKNREGKTVEVKWWNGERAAMLDTTNKNAMQWFKQRLQMLKSKYSITSFKFDAGELLWLEKSFVLHDPTANLQKNLFSKSWAELAATFGGRVEVRVGYNSQRLPTFIRMFDKFSSWDQMNGLQSLIPCALHLSLMGYYFILPDMIGGNNYESYGGSLPDKELYIRWLEATVFMPSIQFSIVPWDYDDEVISISRKMVALHEKYSNFIIKTAEKATETGEPIIRPLWYSSSDDDYLTLRTDSQFLVGGGIMVAPILEKGKIKRDIYLPEGKWYDVQKKKTHEGPQWLYDYEAPLSFLPFFTKQS</sequence>
<evidence type="ECO:0000313" key="8">
    <source>
        <dbReference type="Proteomes" id="UP000827092"/>
    </source>
</evidence>
<dbReference type="SUPFAM" id="SSF51445">
    <property type="entry name" value="(Trans)glycosidases"/>
    <property type="match status" value="1"/>
</dbReference>
<dbReference type="Proteomes" id="UP000827092">
    <property type="component" value="Unassembled WGS sequence"/>
</dbReference>
<comment type="caution">
    <text evidence="7">The sequence shown here is derived from an EMBL/GenBank/DDBJ whole genome shotgun (WGS) entry which is preliminary data.</text>
</comment>
<evidence type="ECO:0000256" key="3">
    <source>
        <dbReference type="ARBA" id="ARBA00023295"/>
    </source>
</evidence>
<feature type="domain" description="Glycosyl hydrolase family 31 C-terminal" evidence="6">
    <location>
        <begin position="593"/>
        <end position="677"/>
    </location>
</feature>
<dbReference type="InterPro" id="IPR017853">
    <property type="entry name" value="GH"/>
</dbReference>
<dbReference type="Gene3D" id="3.20.20.80">
    <property type="entry name" value="Glycosidases"/>
    <property type="match status" value="1"/>
</dbReference>
<dbReference type="GO" id="GO:0004553">
    <property type="term" value="F:hydrolase activity, hydrolyzing O-glycosyl compounds"/>
    <property type="evidence" value="ECO:0007669"/>
    <property type="project" value="InterPro"/>
</dbReference>
<evidence type="ECO:0000259" key="5">
    <source>
        <dbReference type="Pfam" id="PF01055"/>
    </source>
</evidence>
<organism evidence="7 8">
    <name type="scientific">Oedothorax gibbosus</name>
    <dbReference type="NCBI Taxonomy" id="931172"/>
    <lineage>
        <taxon>Eukaryota</taxon>
        <taxon>Metazoa</taxon>
        <taxon>Ecdysozoa</taxon>
        <taxon>Arthropoda</taxon>
        <taxon>Chelicerata</taxon>
        <taxon>Arachnida</taxon>
        <taxon>Araneae</taxon>
        <taxon>Araneomorphae</taxon>
        <taxon>Entelegynae</taxon>
        <taxon>Araneoidea</taxon>
        <taxon>Linyphiidae</taxon>
        <taxon>Erigoninae</taxon>
        <taxon>Oedothorax</taxon>
    </lineage>
</organism>
<dbReference type="InterPro" id="IPR000322">
    <property type="entry name" value="Glyco_hydro_31_TIM"/>
</dbReference>
<dbReference type="GO" id="GO:0005975">
    <property type="term" value="P:carbohydrate metabolic process"/>
    <property type="evidence" value="ECO:0007669"/>
    <property type="project" value="InterPro"/>
</dbReference>
<dbReference type="InterPro" id="IPR048395">
    <property type="entry name" value="Glyco_hydro_31_C"/>
</dbReference>
<dbReference type="Pfam" id="PF01055">
    <property type="entry name" value="Glyco_hydro_31_2nd"/>
    <property type="match status" value="1"/>
</dbReference>
<dbReference type="PANTHER" id="PTHR43053:SF4">
    <property type="entry name" value="MYOGENESIS-REGULATING GLYCOSIDASE"/>
    <property type="match status" value="1"/>
</dbReference>
<feature type="domain" description="Glycoside hydrolase family 31 TIM barrel" evidence="5">
    <location>
        <begin position="283"/>
        <end position="575"/>
    </location>
</feature>
<accession>A0AAV6UUE8</accession>
<dbReference type="EMBL" id="JAFNEN010000272">
    <property type="protein sequence ID" value="KAG8187419.1"/>
    <property type="molecule type" value="Genomic_DNA"/>
</dbReference>
<evidence type="ECO:0000256" key="1">
    <source>
        <dbReference type="ARBA" id="ARBA00007806"/>
    </source>
</evidence>
<name>A0AAV6UUE8_9ARAC</name>
<dbReference type="Pfam" id="PF21365">
    <property type="entry name" value="Glyco_hydro_31_3rd"/>
    <property type="match status" value="1"/>
</dbReference>
<keyword evidence="2 4" id="KW-0378">Hydrolase</keyword>
<reference evidence="7 8" key="1">
    <citation type="journal article" date="2022" name="Nat. Ecol. Evol.">
        <title>A masculinizing supergene underlies an exaggerated male reproductive morph in a spider.</title>
        <authorList>
            <person name="Hendrickx F."/>
            <person name="De Corte Z."/>
            <person name="Sonet G."/>
            <person name="Van Belleghem S.M."/>
            <person name="Kostlbacher S."/>
            <person name="Vangestel C."/>
        </authorList>
    </citation>
    <scope>NUCLEOTIDE SEQUENCE [LARGE SCALE GENOMIC DNA]</scope>
    <source>
        <strain evidence="7">W744_W776</strain>
    </source>
</reference>
<dbReference type="Gene3D" id="2.60.40.1180">
    <property type="entry name" value="Golgi alpha-mannosidase II"/>
    <property type="match status" value="1"/>
</dbReference>
<evidence type="ECO:0000259" key="6">
    <source>
        <dbReference type="Pfam" id="PF21365"/>
    </source>
</evidence>
<keyword evidence="8" id="KW-1185">Reference proteome</keyword>
<gene>
    <name evidence="7" type="ORF">JTE90_009495</name>
</gene>